<name>A0A3N4K539_9PEZI</name>
<dbReference type="GO" id="GO:0003676">
    <property type="term" value="F:nucleic acid binding"/>
    <property type="evidence" value="ECO:0007669"/>
    <property type="project" value="InterPro"/>
</dbReference>
<keyword evidence="1" id="KW-0175">Coiled coil</keyword>
<dbReference type="Gene3D" id="3.30.420.10">
    <property type="entry name" value="Ribonuclease H-like superfamily/Ribonuclease H"/>
    <property type="match status" value="1"/>
</dbReference>
<evidence type="ECO:0000313" key="2">
    <source>
        <dbReference type="EMBL" id="RPB05483.1"/>
    </source>
</evidence>
<sequence length="168" mass="19988">MNLIDFQRTAGFGHVCPSTILKALHECGIQAYREEWKFILKPENKVTRFQYCELRKDWRPEVEWAKYGFTDEMSIEIGGTFGVSLVWREWGEPWEEDCRGTTKKNKSTVMCWGMIKWNYKGPFYIWETETEKDRSEARDQIAILNENASNQEAQLNKEWQESEEWTAL</sequence>
<protein>
    <recommendedName>
        <fullName evidence="4">Transposase Tc1-like domain-containing protein</fullName>
    </recommendedName>
</protein>
<organism evidence="2 3">
    <name type="scientific">Choiromyces venosus 120613-1</name>
    <dbReference type="NCBI Taxonomy" id="1336337"/>
    <lineage>
        <taxon>Eukaryota</taxon>
        <taxon>Fungi</taxon>
        <taxon>Dikarya</taxon>
        <taxon>Ascomycota</taxon>
        <taxon>Pezizomycotina</taxon>
        <taxon>Pezizomycetes</taxon>
        <taxon>Pezizales</taxon>
        <taxon>Tuberaceae</taxon>
        <taxon>Choiromyces</taxon>
    </lineage>
</organism>
<evidence type="ECO:0008006" key="4">
    <source>
        <dbReference type="Google" id="ProtNLM"/>
    </source>
</evidence>
<proteinExistence type="predicted"/>
<accession>A0A3N4K539</accession>
<feature type="coiled-coil region" evidence="1">
    <location>
        <begin position="127"/>
        <end position="154"/>
    </location>
</feature>
<reference evidence="2 3" key="1">
    <citation type="journal article" date="2018" name="Nat. Ecol. Evol.">
        <title>Pezizomycetes genomes reveal the molecular basis of ectomycorrhizal truffle lifestyle.</title>
        <authorList>
            <person name="Murat C."/>
            <person name="Payen T."/>
            <person name="Noel B."/>
            <person name="Kuo A."/>
            <person name="Morin E."/>
            <person name="Chen J."/>
            <person name="Kohler A."/>
            <person name="Krizsan K."/>
            <person name="Balestrini R."/>
            <person name="Da Silva C."/>
            <person name="Montanini B."/>
            <person name="Hainaut M."/>
            <person name="Levati E."/>
            <person name="Barry K.W."/>
            <person name="Belfiori B."/>
            <person name="Cichocki N."/>
            <person name="Clum A."/>
            <person name="Dockter R.B."/>
            <person name="Fauchery L."/>
            <person name="Guy J."/>
            <person name="Iotti M."/>
            <person name="Le Tacon F."/>
            <person name="Lindquist E.A."/>
            <person name="Lipzen A."/>
            <person name="Malagnac F."/>
            <person name="Mello A."/>
            <person name="Molinier V."/>
            <person name="Miyauchi S."/>
            <person name="Poulain J."/>
            <person name="Riccioni C."/>
            <person name="Rubini A."/>
            <person name="Sitrit Y."/>
            <person name="Splivallo R."/>
            <person name="Traeger S."/>
            <person name="Wang M."/>
            <person name="Zifcakova L."/>
            <person name="Wipf D."/>
            <person name="Zambonelli A."/>
            <person name="Paolocci F."/>
            <person name="Nowrousian M."/>
            <person name="Ottonello S."/>
            <person name="Baldrian P."/>
            <person name="Spatafora J.W."/>
            <person name="Henrissat B."/>
            <person name="Nagy L.G."/>
            <person name="Aury J.M."/>
            <person name="Wincker P."/>
            <person name="Grigoriev I.V."/>
            <person name="Bonfante P."/>
            <person name="Martin F.M."/>
        </authorList>
    </citation>
    <scope>NUCLEOTIDE SEQUENCE [LARGE SCALE GENOMIC DNA]</scope>
    <source>
        <strain evidence="2 3">120613-1</strain>
    </source>
</reference>
<dbReference type="OrthoDB" id="4843387at2759"/>
<dbReference type="InterPro" id="IPR036397">
    <property type="entry name" value="RNaseH_sf"/>
</dbReference>
<keyword evidence="3" id="KW-1185">Reference proteome</keyword>
<dbReference type="EMBL" id="ML120353">
    <property type="protein sequence ID" value="RPB05483.1"/>
    <property type="molecule type" value="Genomic_DNA"/>
</dbReference>
<gene>
    <name evidence="2" type="ORF">L873DRAFT_1899051</name>
</gene>
<dbReference type="Proteomes" id="UP000276215">
    <property type="component" value="Unassembled WGS sequence"/>
</dbReference>
<dbReference type="AlphaFoldDB" id="A0A3N4K539"/>
<evidence type="ECO:0000256" key="1">
    <source>
        <dbReference type="SAM" id="Coils"/>
    </source>
</evidence>
<evidence type="ECO:0000313" key="3">
    <source>
        <dbReference type="Proteomes" id="UP000276215"/>
    </source>
</evidence>